<dbReference type="Pfam" id="PF02518">
    <property type="entry name" value="HATPase_c"/>
    <property type="match status" value="1"/>
</dbReference>
<evidence type="ECO:0000259" key="9">
    <source>
        <dbReference type="PROSITE" id="PS50113"/>
    </source>
</evidence>
<dbReference type="InterPro" id="IPR011006">
    <property type="entry name" value="CheY-like_superfamily"/>
</dbReference>
<dbReference type="Pfam" id="PF14417">
    <property type="entry name" value="MEDS"/>
    <property type="match status" value="1"/>
</dbReference>
<feature type="domain" description="PAS" evidence="8">
    <location>
        <begin position="241"/>
        <end position="291"/>
    </location>
</feature>
<dbReference type="InterPro" id="IPR005467">
    <property type="entry name" value="His_kinase_dom"/>
</dbReference>
<proteinExistence type="predicted"/>
<dbReference type="PROSITE" id="PS50112">
    <property type="entry name" value="PAS"/>
    <property type="match status" value="1"/>
</dbReference>
<dbReference type="SMART" id="SM00448">
    <property type="entry name" value="REC"/>
    <property type="match status" value="1"/>
</dbReference>
<evidence type="ECO:0000259" key="6">
    <source>
        <dbReference type="PROSITE" id="PS50109"/>
    </source>
</evidence>
<feature type="domain" description="Histidine kinase" evidence="6">
    <location>
        <begin position="514"/>
        <end position="730"/>
    </location>
</feature>
<reference evidence="10 11" key="1">
    <citation type="submission" date="2020-03" db="EMBL/GenBank/DDBJ databases">
        <title>Genome sequence of strain Massilia sp. TW-1.</title>
        <authorList>
            <person name="Chaudhary D.K."/>
        </authorList>
    </citation>
    <scope>NUCLEOTIDE SEQUENCE [LARGE SCALE GENOMIC DNA]</scope>
    <source>
        <strain evidence="10 11">TW-1</strain>
    </source>
</reference>
<dbReference type="Gene3D" id="3.40.50.2300">
    <property type="match status" value="1"/>
</dbReference>
<dbReference type="InterPro" id="IPR035965">
    <property type="entry name" value="PAS-like_dom_sf"/>
</dbReference>
<dbReference type="InterPro" id="IPR004358">
    <property type="entry name" value="Sig_transdc_His_kin-like_C"/>
</dbReference>
<evidence type="ECO:0000256" key="5">
    <source>
        <dbReference type="SAM" id="Coils"/>
    </source>
</evidence>
<dbReference type="SUPFAM" id="SSF55785">
    <property type="entry name" value="PYP-like sensor domain (PAS domain)"/>
    <property type="match status" value="2"/>
</dbReference>
<evidence type="ECO:0000259" key="8">
    <source>
        <dbReference type="PROSITE" id="PS50112"/>
    </source>
</evidence>
<dbReference type="PRINTS" id="PR00344">
    <property type="entry name" value="BCTRLSENSOR"/>
</dbReference>
<evidence type="ECO:0000256" key="3">
    <source>
        <dbReference type="ARBA" id="ARBA00022553"/>
    </source>
</evidence>
<dbReference type="PANTHER" id="PTHR43547:SF2">
    <property type="entry name" value="HYBRID SIGNAL TRANSDUCTION HISTIDINE KINASE C"/>
    <property type="match status" value="1"/>
</dbReference>
<sequence length="868" mass="95489">MLSCCVVPDTRAHLPAQGVGVLIRSEDLLSGKYGKSGHFVRFYDDGDIVMDEVAAFLIQAAGTGGKGIVIATPDHVDVLRRRLGTAAVRVAWMDADAMLARFMVDGWPDAARFEATVGNAVAAACAGGATVHAFGEMVALLCARGAHDAALRLEALWNDLAQRQSFSLFCAYPWNAFPTPDLAHAFRRVCAEHDHACADTALDLAAAGDVDIDRVRLEQEVRALRSEVARYRDSDKALRRSERELADFVENAVEGLHRVGADGTILWANRAELQMLGYGWEEYVGHNIAEFHVDRPVIDDIVARLSRGDTLYDHPARLRCKDGSIRHVLIHSNGSFEEGQLRYTRCFTRDATERRERDLALRQRDRMLLGAPVAATLLMGPDFIFRLANRCYRDLVGRDGIEGQPLLQAFPEWRGGEIHHLLAQVHATGRAARAEELRVVWRDAAGGEHERFLKFSVEPLAVEEGEERGMIVVAVDVTEQVRTRQEIERAHAERAELLAELTAANRTKDEFLAMLGHELRNPLSPIVSALELIRLRGETGAERERGIIERQVQHLVRLVDDLLDVSRVTRGKVELKCERIELAQPLGKAVEMARPLLAQHRHHLDVEIEPGLVWEGDPMRLAQVVSNLLTNAARYTPPGGRVRLRARGEDDASVRLSVTDTGIGMTPELRAHVFDLFFQGQRNIDRAEGGLGIGLALVKNIVELHGGRVEAHSDGPGAGSEFVVLLPRRAPAACLAPDVAPARPASAAERRRVLLVDDNVDGADTLARLLAAHGHEVRVFHEPVAALAAVPAFLPDMAVLDIGLPVLDGYEMARRLRVLLDGHPCRLVALTGYGLDADRERSAEAGFDRHLVKPVNPDLVVRLVADVG</sequence>
<dbReference type="PROSITE" id="PS50113">
    <property type="entry name" value="PAC"/>
    <property type="match status" value="1"/>
</dbReference>
<dbReference type="InterPro" id="IPR003661">
    <property type="entry name" value="HisK_dim/P_dom"/>
</dbReference>
<dbReference type="SMART" id="SM00388">
    <property type="entry name" value="HisKA"/>
    <property type="match status" value="1"/>
</dbReference>
<dbReference type="SMART" id="SM00086">
    <property type="entry name" value="PAC"/>
    <property type="match status" value="2"/>
</dbReference>
<feature type="modified residue" description="4-aspartylphosphate" evidence="4">
    <location>
        <position position="801"/>
    </location>
</feature>
<dbReference type="EMBL" id="JAAQOM010000016">
    <property type="protein sequence ID" value="NIA56688.1"/>
    <property type="molecule type" value="Genomic_DNA"/>
</dbReference>
<keyword evidence="3 4" id="KW-0597">Phosphoprotein</keyword>
<organism evidence="10 11">
    <name type="scientific">Telluria antibiotica</name>
    <dbReference type="NCBI Taxonomy" id="2717319"/>
    <lineage>
        <taxon>Bacteria</taxon>
        <taxon>Pseudomonadati</taxon>
        <taxon>Pseudomonadota</taxon>
        <taxon>Betaproteobacteria</taxon>
        <taxon>Burkholderiales</taxon>
        <taxon>Oxalobacteraceae</taxon>
        <taxon>Telluria group</taxon>
        <taxon>Telluria</taxon>
    </lineage>
</organism>
<dbReference type="Pfam" id="PF08448">
    <property type="entry name" value="PAS_4"/>
    <property type="match status" value="2"/>
</dbReference>
<dbReference type="CDD" id="cd00082">
    <property type="entry name" value="HisKA"/>
    <property type="match status" value="1"/>
</dbReference>
<dbReference type="Gene3D" id="3.30.450.20">
    <property type="entry name" value="PAS domain"/>
    <property type="match status" value="2"/>
</dbReference>
<dbReference type="SMART" id="SM00091">
    <property type="entry name" value="PAS"/>
    <property type="match status" value="2"/>
</dbReference>
<dbReference type="PROSITE" id="PS50109">
    <property type="entry name" value="HIS_KIN"/>
    <property type="match status" value="1"/>
</dbReference>
<dbReference type="InterPro" id="IPR013656">
    <property type="entry name" value="PAS_4"/>
</dbReference>
<feature type="domain" description="PAC" evidence="9">
    <location>
        <begin position="433"/>
        <end position="489"/>
    </location>
</feature>
<dbReference type="SMART" id="SM00387">
    <property type="entry name" value="HATPase_c"/>
    <property type="match status" value="1"/>
</dbReference>
<evidence type="ECO:0000256" key="4">
    <source>
        <dbReference type="PROSITE-ProRule" id="PRU00169"/>
    </source>
</evidence>
<dbReference type="PANTHER" id="PTHR43547">
    <property type="entry name" value="TWO-COMPONENT HISTIDINE KINASE"/>
    <property type="match status" value="1"/>
</dbReference>
<keyword evidence="11" id="KW-1185">Reference proteome</keyword>
<dbReference type="NCBIfam" id="TIGR00229">
    <property type="entry name" value="sensory_box"/>
    <property type="match status" value="1"/>
</dbReference>
<dbReference type="InterPro" id="IPR000700">
    <property type="entry name" value="PAS-assoc_C"/>
</dbReference>
<comment type="caution">
    <text evidence="10">The sequence shown here is derived from an EMBL/GenBank/DDBJ whole genome shotgun (WGS) entry which is preliminary data.</text>
</comment>
<evidence type="ECO:0000313" key="10">
    <source>
        <dbReference type="EMBL" id="NIA56688.1"/>
    </source>
</evidence>
<dbReference type="InterPro" id="IPR003594">
    <property type="entry name" value="HATPase_dom"/>
</dbReference>
<dbReference type="PROSITE" id="PS50110">
    <property type="entry name" value="RESPONSE_REGULATORY"/>
    <property type="match status" value="1"/>
</dbReference>
<dbReference type="CDD" id="cd00130">
    <property type="entry name" value="PAS"/>
    <property type="match status" value="1"/>
</dbReference>
<evidence type="ECO:0000256" key="2">
    <source>
        <dbReference type="ARBA" id="ARBA00012438"/>
    </source>
</evidence>
<dbReference type="InterPro" id="IPR036097">
    <property type="entry name" value="HisK_dim/P_sf"/>
</dbReference>
<comment type="catalytic activity">
    <reaction evidence="1">
        <text>ATP + protein L-histidine = ADP + protein N-phospho-L-histidine.</text>
        <dbReference type="EC" id="2.7.13.3"/>
    </reaction>
</comment>
<dbReference type="InterPro" id="IPR001789">
    <property type="entry name" value="Sig_transdc_resp-reg_receiver"/>
</dbReference>
<evidence type="ECO:0000259" key="7">
    <source>
        <dbReference type="PROSITE" id="PS50110"/>
    </source>
</evidence>
<feature type="domain" description="Response regulatory" evidence="7">
    <location>
        <begin position="752"/>
        <end position="868"/>
    </location>
</feature>
<dbReference type="Gene3D" id="3.30.565.10">
    <property type="entry name" value="Histidine kinase-like ATPase, C-terminal domain"/>
    <property type="match status" value="1"/>
</dbReference>
<dbReference type="SUPFAM" id="SSF55874">
    <property type="entry name" value="ATPase domain of HSP90 chaperone/DNA topoisomerase II/histidine kinase"/>
    <property type="match status" value="1"/>
</dbReference>
<dbReference type="Pfam" id="PF00512">
    <property type="entry name" value="HisKA"/>
    <property type="match status" value="1"/>
</dbReference>
<dbReference type="Proteomes" id="UP000716322">
    <property type="component" value="Unassembled WGS sequence"/>
</dbReference>
<gene>
    <name evidence="10" type="ORF">HAV22_23990</name>
</gene>
<dbReference type="SUPFAM" id="SSF52172">
    <property type="entry name" value="CheY-like"/>
    <property type="match status" value="1"/>
</dbReference>
<name>A0ABX0PJQ9_9BURK</name>
<dbReference type="InterPro" id="IPR001610">
    <property type="entry name" value="PAC"/>
</dbReference>
<feature type="coiled-coil region" evidence="5">
    <location>
        <begin position="480"/>
        <end position="507"/>
    </location>
</feature>
<evidence type="ECO:0000256" key="1">
    <source>
        <dbReference type="ARBA" id="ARBA00000085"/>
    </source>
</evidence>
<evidence type="ECO:0000313" key="11">
    <source>
        <dbReference type="Proteomes" id="UP000716322"/>
    </source>
</evidence>
<dbReference type="InterPro" id="IPR036890">
    <property type="entry name" value="HATPase_C_sf"/>
</dbReference>
<dbReference type="InterPro" id="IPR025847">
    <property type="entry name" value="MEDS_domain"/>
</dbReference>
<dbReference type="SUPFAM" id="SSF47384">
    <property type="entry name" value="Homodimeric domain of signal transducing histidine kinase"/>
    <property type="match status" value="1"/>
</dbReference>
<protein>
    <recommendedName>
        <fullName evidence="2">histidine kinase</fullName>
        <ecNumber evidence="2">2.7.13.3</ecNumber>
    </recommendedName>
</protein>
<dbReference type="EC" id="2.7.13.3" evidence="2"/>
<accession>A0ABX0PJQ9</accession>
<dbReference type="Pfam" id="PF00072">
    <property type="entry name" value="Response_reg"/>
    <property type="match status" value="1"/>
</dbReference>
<dbReference type="InterPro" id="IPR000014">
    <property type="entry name" value="PAS"/>
</dbReference>
<dbReference type="Gene3D" id="1.10.287.130">
    <property type="match status" value="1"/>
</dbReference>
<keyword evidence="5" id="KW-0175">Coiled coil</keyword>